<dbReference type="AlphaFoldDB" id="A0A379UQY4"/>
<dbReference type="Proteomes" id="UP000255534">
    <property type="component" value="Unassembled WGS sequence"/>
</dbReference>
<name>A0A379UQY4_SALET</name>
<dbReference type="EMBL" id="UGXK01000001">
    <property type="protein sequence ID" value="SUG70303.1"/>
    <property type="molecule type" value="Genomic_DNA"/>
</dbReference>
<organism evidence="1 2">
    <name type="scientific">Salmonella enterica I</name>
    <dbReference type="NCBI Taxonomy" id="59201"/>
    <lineage>
        <taxon>Bacteria</taxon>
        <taxon>Pseudomonadati</taxon>
        <taxon>Pseudomonadota</taxon>
        <taxon>Gammaproteobacteria</taxon>
        <taxon>Enterobacterales</taxon>
        <taxon>Enterobacteriaceae</taxon>
        <taxon>Salmonella</taxon>
    </lineage>
</organism>
<reference evidence="1 2" key="1">
    <citation type="submission" date="2018-06" db="EMBL/GenBank/DDBJ databases">
        <authorList>
            <consortium name="Pathogen Informatics"/>
            <person name="Doyle S."/>
        </authorList>
    </citation>
    <scope>NUCLEOTIDE SEQUENCE [LARGE SCALE GENOMIC DNA]</scope>
    <source>
        <strain evidence="1 2">NCTC5798</strain>
    </source>
</reference>
<accession>A0A379UQY4</accession>
<proteinExistence type="predicted"/>
<gene>
    <name evidence="1" type="ORF">NCTC5798_01409</name>
</gene>
<evidence type="ECO:0000313" key="1">
    <source>
        <dbReference type="EMBL" id="SUG70303.1"/>
    </source>
</evidence>
<protein>
    <submittedName>
        <fullName evidence="1">Uncharacterized protein</fullName>
    </submittedName>
</protein>
<evidence type="ECO:0000313" key="2">
    <source>
        <dbReference type="Proteomes" id="UP000255534"/>
    </source>
</evidence>
<sequence length="119" mass="14131">MRIDLVDYRMNIRNAFTLIMDEFEAQRYGPADNYIIQAKITFRDAGIFFGNDVSEFLTELMRQISTYSEIFKTRTIGRFIFDPQGYVREEEQRLEQIRLWVIAQRGPGNDMFDRIISVS</sequence>